<keyword evidence="5" id="KW-1185">Reference proteome</keyword>
<organism evidence="4 5">
    <name type="scientific">Rhamnusium bicolor</name>
    <dbReference type="NCBI Taxonomy" id="1586634"/>
    <lineage>
        <taxon>Eukaryota</taxon>
        <taxon>Metazoa</taxon>
        <taxon>Ecdysozoa</taxon>
        <taxon>Arthropoda</taxon>
        <taxon>Hexapoda</taxon>
        <taxon>Insecta</taxon>
        <taxon>Pterygota</taxon>
        <taxon>Neoptera</taxon>
        <taxon>Endopterygota</taxon>
        <taxon>Coleoptera</taxon>
        <taxon>Polyphaga</taxon>
        <taxon>Cucujiformia</taxon>
        <taxon>Chrysomeloidea</taxon>
        <taxon>Cerambycidae</taxon>
        <taxon>Lepturinae</taxon>
        <taxon>Rhagiini</taxon>
        <taxon>Rhamnusium</taxon>
    </lineage>
</organism>
<accession>A0AAV8WQ46</accession>
<gene>
    <name evidence="4" type="ORF">NQ314_018504</name>
</gene>
<dbReference type="Pfam" id="PF13359">
    <property type="entry name" value="DDE_Tnp_4"/>
    <property type="match status" value="1"/>
</dbReference>
<sequence>MAYIPSTAEEWKEIANGFENRWNFPGCCGSIDSKHINILCPQHSHSDFYNYKGHFSTVLFALVDSNYCFRYIDVGANGRVND</sequence>
<dbReference type="AlphaFoldDB" id="A0AAV8WQ46"/>
<comment type="cofactor">
    <cofactor evidence="1">
        <name>a divalent metal cation</name>
        <dbReference type="ChEBI" id="CHEBI:60240"/>
    </cofactor>
</comment>
<protein>
    <recommendedName>
        <fullName evidence="3">DDE Tnp4 domain-containing protein</fullName>
    </recommendedName>
</protein>
<keyword evidence="2" id="KW-0479">Metal-binding</keyword>
<evidence type="ECO:0000256" key="2">
    <source>
        <dbReference type="ARBA" id="ARBA00022723"/>
    </source>
</evidence>
<evidence type="ECO:0000313" key="4">
    <source>
        <dbReference type="EMBL" id="KAJ8928869.1"/>
    </source>
</evidence>
<comment type="caution">
    <text evidence="4">The sequence shown here is derived from an EMBL/GenBank/DDBJ whole genome shotgun (WGS) entry which is preliminary data.</text>
</comment>
<feature type="domain" description="DDE Tnp4" evidence="3">
    <location>
        <begin position="31"/>
        <end position="82"/>
    </location>
</feature>
<proteinExistence type="predicted"/>
<evidence type="ECO:0000313" key="5">
    <source>
        <dbReference type="Proteomes" id="UP001162156"/>
    </source>
</evidence>
<dbReference type="EMBL" id="JANEYF010005213">
    <property type="protein sequence ID" value="KAJ8928869.1"/>
    <property type="molecule type" value="Genomic_DNA"/>
</dbReference>
<dbReference type="Proteomes" id="UP001162156">
    <property type="component" value="Unassembled WGS sequence"/>
</dbReference>
<name>A0AAV8WQ46_9CUCU</name>
<evidence type="ECO:0000259" key="3">
    <source>
        <dbReference type="Pfam" id="PF13359"/>
    </source>
</evidence>
<evidence type="ECO:0000256" key="1">
    <source>
        <dbReference type="ARBA" id="ARBA00001968"/>
    </source>
</evidence>
<dbReference type="GO" id="GO:0046872">
    <property type="term" value="F:metal ion binding"/>
    <property type="evidence" value="ECO:0007669"/>
    <property type="project" value="UniProtKB-KW"/>
</dbReference>
<reference evidence="4" key="1">
    <citation type="journal article" date="2023" name="Insect Mol. Biol.">
        <title>Genome sequencing provides insights into the evolution of gene families encoding plant cell wall-degrading enzymes in longhorned beetles.</title>
        <authorList>
            <person name="Shin N.R."/>
            <person name="Okamura Y."/>
            <person name="Kirsch R."/>
            <person name="Pauchet Y."/>
        </authorList>
    </citation>
    <scope>NUCLEOTIDE SEQUENCE</scope>
    <source>
        <strain evidence="4">RBIC_L_NR</strain>
    </source>
</reference>
<dbReference type="InterPro" id="IPR027806">
    <property type="entry name" value="HARBI1_dom"/>
</dbReference>